<comment type="function">
    <text evidence="6">Methylates ribosomal protein L11.</text>
</comment>
<dbReference type="PANTHER" id="PTHR43648">
    <property type="entry name" value="ELECTRON TRANSFER FLAVOPROTEIN BETA SUBUNIT LYSINE METHYLTRANSFERASE"/>
    <property type="match status" value="1"/>
</dbReference>
<dbReference type="InterPro" id="IPR004498">
    <property type="entry name" value="Ribosomal_PrmA_MeTrfase"/>
</dbReference>
<evidence type="ECO:0000256" key="2">
    <source>
        <dbReference type="ARBA" id="ARBA00022490"/>
    </source>
</evidence>
<evidence type="ECO:0000256" key="5">
    <source>
        <dbReference type="ARBA" id="ARBA00022691"/>
    </source>
</evidence>
<comment type="catalytic activity">
    <reaction evidence="6">
        <text>L-lysyl-[protein] + 3 S-adenosyl-L-methionine = N(6),N(6),N(6)-trimethyl-L-lysyl-[protein] + 3 S-adenosyl-L-homocysteine + 3 H(+)</text>
        <dbReference type="Rhea" id="RHEA:54192"/>
        <dbReference type="Rhea" id="RHEA-COMP:9752"/>
        <dbReference type="Rhea" id="RHEA-COMP:13826"/>
        <dbReference type="ChEBI" id="CHEBI:15378"/>
        <dbReference type="ChEBI" id="CHEBI:29969"/>
        <dbReference type="ChEBI" id="CHEBI:57856"/>
        <dbReference type="ChEBI" id="CHEBI:59789"/>
        <dbReference type="ChEBI" id="CHEBI:61961"/>
    </reaction>
</comment>
<dbReference type="GO" id="GO:0008276">
    <property type="term" value="F:protein methyltransferase activity"/>
    <property type="evidence" value="ECO:0007669"/>
    <property type="project" value="UniProtKB-UniRule"/>
</dbReference>
<keyword evidence="8" id="KW-1185">Reference proteome</keyword>
<feature type="binding site" evidence="6">
    <location>
        <position position="239"/>
    </location>
    <ligand>
        <name>S-adenosyl-L-methionine</name>
        <dbReference type="ChEBI" id="CHEBI:59789"/>
    </ligand>
</feature>
<dbReference type="InterPro" id="IPR029063">
    <property type="entry name" value="SAM-dependent_MTases_sf"/>
</dbReference>
<dbReference type="CDD" id="cd02440">
    <property type="entry name" value="AdoMet_MTases"/>
    <property type="match status" value="1"/>
</dbReference>
<sequence>MNFREIKLKFKKENEERVEIFLSDLGIDNMAIEDPEDLKIFQERQNAWDLYDDDLIKLEKGFIRFTIYLDDISDNDEREAKIKAYIEEIGGEFSKEIIDDSDWKNNWKKFFKVLKPNKTIVIVPTWEEYEKKDGEEIIKLEPGMAFGTGSHETTSLCIKKLEEHMKPGMKVLDIGTGSGILSIAASKLGASEVLGVDIDPMSVYIANENKKLNEVKNAEFIVGDLLSKVKDKYDIVVSNILAEVIVTMTGDLHKFLNKNGIFISSGILKVKSAMVIDSLEANGFEILNVEDLNEWTSIVAKHA</sequence>
<keyword evidence="2 6" id="KW-0963">Cytoplasm</keyword>
<dbReference type="GO" id="GO:0032259">
    <property type="term" value="P:methylation"/>
    <property type="evidence" value="ECO:0007669"/>
    <property type="project" value="UniProtKB-KW"/>
</dbReference>
<accession>A0A9E7DIN0</accession>
<keyword evidence="7" id="KW-0689">Ribosomal protein</keyword>
<protein>
    <recommendedName>
        <fullName evidence="6">Ribosomal protein L11 methyltransferase</fullName>
        <shortName evidence="6">L11 Mtase</shortName>
        <ecNumber evidence="6">2.1.1.-</ecNumber>
    </recommendedName>
</protein>
<dbReference type="AlphaFoldDB" id="A0A9E7DIN0"/>
<dbReference type="EMBL" id="CP096649">
    <property type="protein sequence ID" value="UQK58625.1"/>
    <property type="molecule type" value="Genomic_DNA"/>
</dbReference>
<dbReference type="NCBIfam" id="TIGR00406">
    <property type="entry name" value="prmA"/>
    <property type="match status" value="1"/>
</dbReference>
<feature type="binding site" evidence="6">
    <location>
        <position position="154"/>
    </location>
    <ligand>
        <name>S-adenosyl-L-methionine</name>
        <dbReference type="ChEBI" id="CHEBI:59789"/>
    </ligand>
</feature>
<reference evidence="7" key="1">
    <citation type="submission" date="2022-04" db="EMBL/GenBank/DDBJ databases">
        <title>Complete genome sequences of Ezakiella coagulans and Fenollaria massiliensis.</title>
        <authorList>
            <person name="France M.T."/>
            <person name="Clifford J."/>
            <person name="Narina S."/>
            <person name="Rutt L."/>
            <person name="Ravel J."/>
        </authorList>
    </citation>
    <scope>NUCLEOTIDE SEQUENCE</scope>
    <source>
        <strain evidence="7">C0061C2</strain>
    </source>
</reference>
<dbReference type="Proteomes" id="UP000831151">
    <property type="component" value="Chromosome"/>
</dbReference>
<dbReference type="Gene3D" id="3.40.50.150">
    <property type="entry name" value="Vaccinia Virus protein VP39"/>
    <property type="match status" value="1"/>
</dbReference>
<name>A0A9E7DIN0_9FIRM</name>
<evidence type="ECO:0000256" key="3">
    <source>
        <dbReference type="ARBA" id="ARBA00022603"/>
    </source>
</evidence>
<comment type="similarity">
    <text evidence="1 6">Belongs to the methyltransferase superfamily. PrmA family.</text>
</comment>
<dbReference type="InterPro" id="IPR050078">
    <property type="entry name" value="Ribosomal_L11_MeTrfase_PrmA"/>
</dbReference>
<dbReference type="RefSeq" id="WP_249242220.1">
    <property type="nucleotide sequence ID" value="NZ_CP096649.1"/>
</dbReference>
<proteinExistence type="inferred from homology"/>
<evidence type="ECO:0000256" key="6">
    <source>
        <dbReference type="HAMAP-Rule" id="MF_00735"/>
    </source>
</evidence>
<dbReference type="GO" id="GO:0005840">
    <property type="term" value="C:ribosome"/>
    <property type="evidence" value="ECO:0007669"/>
    <property type="project" value="UniProtKB-KW"/>
</dbReference>
<feature type="binding site" evidence="6">
    <location>
        <position position="197"/>
    </location>
    <ligand>
        <name>S-adenosyl-L-methionine</name>
        <dbReference type="ChEBI" id="CHEBI:59789"/>
    </ligand>
</feature>
<gene>
    <name evidence="6 7" type="primary">prmA</name>
    <name evidence="7" type="ORF">M1R53_05125</name>
</gene>
<evidence type="ECO:0000256" key="4">
    <source>
        <dbReference type="ARBA" id="ARBA00022679"/>
    </source>
</evidence>
<dbReference type="HAMAP" id="MF_00735">
    <property type="entry name" value="Methyltr_PrmA"/>
    <property type="match status" value="1"/>
</dbReference>
<dbReference type="Pfam" id="PF06325">
    <property type="entry name" value="PrmA"/>
    <property type="match status" value="1"/>
</dbReference>
<dbReference type="GO" id="GO:0005737">
    <property type="term" value="C:cytoplasm"/>
    <property type="evidence" value="ECO:0007669"/>
    <property type="project" value="UniProtKB-SubCell"/>
</dbReference>
<evidence type="ECO:0000313" key="8">
    <source>
        <dbReference type="Proteomes" id="UP000831151"/>
    </source>
</evidence>
<evidence type="ECO:0000313" key="7">
    <source>
        <dbReference type="EMBL" id="UQK58625.1"/>
    </source>
</evidence>
<comment type="subcellular location">
    <subcellularLocation>
        <location evidence="6">Cytoplasm</location>
    </subcellularLocation>
</comment>
<organism evidence="7 8">
    <name type="scientific">Fenollaria massiliensis</name>
    <dbReference type="NCBI Taxonomy" id="938288"/>
    <lineage>
        <taxon>Bacteria</taxon>
        <taxon>Bacillati</taxon>
        <taxon>Bacillota</taxon>
        <taxon>Clostridia</taxon>
        <taxon>Eubacteriales</taxon>
        <taxon>Fenollaria</taxon>
    </lineage>
</organism>
<keyword evidence="5 6" id="KW-0949">S-adenosyl-L-methionine</keyword>
<dbReference type="KEGG" id="fms:M1R53_05125"/>
<evidence type="ECO:0000256" key="1">
    <source>
        <dbReference type="ARBA" id="ARBA00009741"/>
    </source>
</evidence>
<feature type="binding site" evidence="6">
    <location>
        <position position="175"/>
    </location>
    <ligand>
        <name>S-adenosyl-L-methionine</name>
        <dbReference type="ChEBI" id="CHEBI:59789"/>
    </ligand>
</feature>
<keyword evidence="3 6" id="KW-0489">Methyltransferase</keyword>
<keyword evidence="7" id="KW-0687">Ribonucleoprotein</keyword>
<dbReference type="PIRSF" id="PIRSF000401">
    <property type="entry name" value="RPL11_MTase"/>
    <property type="match status" value="1"/>
</dbReference>
<keyword evidence="4 6" id="KW-0808">Transferase</keyword>
<dbReference type="EC" id="2.1.1.-" evidence="6"/>
<dbReference type="SUPFAM" id="SSF53335">
    <property type="entry name" value="S-adenosyl-L-methionine-dependent methyltransferases"/>
    <property type="match status" value="1"/>
</dbReference>
<dbReference type="PANTHER" id="PTHR43648:SF1">
    <property type="entry name" value="ELECTRON TRANSFER FLAVOPROTEIN BETA SUBUNIT LYSINE METHYLTRANSFERASE"/>
    <property type="match status" value="1"/>
</dbReference>